<dbReference type="RefSeq" id="WP_175166451.1">
    <property type="nucleotide sequence ID" value="NZ_CADIKI010000051.1"/>
</dbReference>
<evidence type="ECO:0000313" key="2">
    <source>
        <dbReference type="EMBL" id="CAB3810872.1"/>
    </source>
</evidence>
<dbReference type="Proteomes" id="UP000494252">
    <property type="component" value="Unassembled WGS sequence"/>
</dbReference>
<gene>
    <name evidence="2" type="ORF">LMG27177_07549</name>
</gene>
<accession>A0A6J5H4M0</accession>
<feature type="region of interest" description="Disordered" evidence="1">
    <location>
        <begin position="134"/>
        <end position="173"/>
    </location>
</feature>
<evidence type="ECO:0000313" key="3">
    <source>
        <dbReference type="Proteomes" id="UP000494252"/>
    </source>
</evidence>
<sequence>MDDRFDRRELLLHLGDILDALNCLNRTSEPGAPVTQVVQKNDALQTFEFLRALAPKMTVQEFGAQVASAFSQWPRELLETKLNRDALASTVQHNLFDDNPNGWNVYVAHIQKKVPWFGIGFPAVKGNVLTEPADGAADKTTEAGPNGPVVSPVKPALGNEKRGWPWPEPRSTS</sequence>
<dbReference type="AlphaFoldDB" id="A0A6J5H4M0"/>
<protein>
    <submittedName>
        <fullName evidence="2">Uncharacterized protein</fullName>
    </submittedName>
</protein>
<reference evidence="2 3" key="1">
    <citation type="submission" date="2020-04" db="EMBL/GenBank/DDBJ databases">
        <authorList>
            <person name="De Canck E."/>
        </authorList>
    </citation>
    <scope>NUCLEOTIDE SEQUENCE [LARGE SCALE GENOMIC DNA]</scope>
    <source>
        <strain evidence="2 3">LMG 27177</strain>
    </source>
</reference>
<evidence type="ECO:0000256" key="1">
    <source>
        <dbReference type="SAM" id="MobiDB-lite"/>
    </source>
</evidence>
<dbReference type="EMBL" id="CADIKI010000051">
    <property type="protein sequence ID" value="CAB3810872.1"/>
    <property type="molecule type" value="Genomic_DNA"/>
</dbReference>
<proteinExistence type="predicted"/>
<organism evidence="2 3">
    <name type="scientific">Paraburkholderia fynbosensis</name>
    <dbReference type="NCBI Taxonomy" id="1200993"/>
    <lineage>
        <taxon>Bacteria</taxon>
        <taxon>Pseudomonadati</taxon>
        <taxon>Pseudomonadota</taxon>
        <taxon>Betaproteobacteria</taxon>
        <taxon>Burkholderiales</taxon>
        <taxon>Burkholderiaceae</taxon>
        <taxon>Paraburkholderia</taxon>
    </lineage>
</organism>
<keyword evidence="3" id="KW-1185">Reference proteome</keyword>
<name>A0A6J5H4M0_9BURK</name>